<keyword evidence="15" id="KW-1185">Reference proteome</keyword>
<evidence type="ECO:0000256" key="11">
    <source>
        <dbReference type="HAMAP-Rule" id="MF_03173"/>
    </source>
</evidence>
<dbReference type="FunFam" id="3.40.50.300:FF:000372">
    <property type="entry name" value="Adenylate kinase isoenzyme 6 homolog"/>
    <property type="match status" value="1"/>
</dbReference>
<proteinExistence type="inferred from homology"/>
<evidence type="ECO:0000256" key="5">
    <source>
        <dbReference type="ARBA" id="ARBA00022679"/>
    </source>
</evidence>
<keyword evidence="8" id="KW-0378">Hydrolase</keyword>
<name>K9FR29_PEND2</name>
<evidence type="ECO:0000256" key="1">
    <source>
        <dbReference type="ARBA" id="ARBA00000582"/>
    </source>
</evidence>
<dbReference type="AlphaFoldDB" id="K9FR29"/>
<dbReference type="GO" id="GO:0042274">
    <property type="term" value="P:ribosomal small subunit biogenesis"/>
    <property type="evidence" value="ECO:0007669"/>
    <property type="project" value="UniProtKB-UniRule"/>
</dbReference>
<evidence type="ECO:0000313" key="14">
    <source>
        <dbReference type="EMBL" id="EKV05193.1"/>
    </source>
</evidence>
<evidence type="ECO:0000259" key="13">
    <source>
        <dbReference type="Pfam" id="PF07910"/>
    </source>
</evidence>
<sequence>MADSNAASCPFCPFTDSDANFVSQHIEFCHPETGVTGFLQETPQEFATQISASLPEDEEGADKYVNCPHECGEMIKIAELSSHLDLHAAEAMALDDFGATSARSTADVHDHGYDGLFDEDSLDILDSHKGGKRGMQRDSSRVNTAKPPRPHSPLRTTNADGIKRLGRSELGPHAHEKKMPSWLKKMLEKGGSISKQTQITSDGKFTRRETVENETDHLIPVLTRLCEQDKSVQRAFFCSPKVRHICKMRREGGFCGYRNIQMMVSWLKKSRGFGHEHFPNKGPTILELQDMIESAWDMGFNSSGRAETGGIKDTRKFIGTPEAQALFMSLGIPCEARSLSESSDLRACDALYIDVADYFRSACSPEDETKIVQTDLPPIYFQHQGHSMTIIGFEIRDNGSANLLVFDPMFKTSPAMERLIGAFVKPSDPTRLLKAYRRGTPYLQKYKIFELLKIHPFKKNMRTSPNVIITGTPGVGKTVHCEQLAQEIGLKHLSINQVAKDRGCFDEYDEELKTWVVDEDKLLDALEDEIPKGGYLIDWHACDLFPKSWIDLVVVLRCPTTNILYDRLSSRGYHEKKLEENVDAEIFGVLSDEAREAFDEEIVVELNSEQDADVDSNCQRIAQWVDSWKKSHAENAD</sequence>
<feature type="binding site" evidence="11">
    <location>
        <position position="476"/>
    </location>
    <ligand>
        <name>ATP</name>
        <dbReference type="ChEBI" id="CHEBI:30616"/>
    </ligand>
</feature>
<reference evidence="15" key="1">
    <citation type="journal article" date="2012" name="BMC Genomics">
        <title>Genome sequence of the necrotrophic fungus Penicillium digitatum, the main postharvest pathogen of citrus.</title>
        <authorList>
            <person name="Marcet-Houben M."/>
            <person name="Ballester A.-R."/>
            <person name="de la Fuente B."/>
            <person name="Harries E."/>
            <person name="Marcos J.F."/>
            <person name="Gonzalez-Candelas L."/>
            <person name="Gabaldon T."/>
        </authorList>
    </citation>
    <scope>NUCLEOTIDE SEQUENCE [LARGE SCALE GENOMIC DNA]</scope>
    <source>
        <strain evidence="15">PHI26 / CECT 20796</strain>
    </source>
</reference>
<dbReference type="GO" id="GO:0005524">
    <property type="term" value="F:ATP binding"/>
    <property type="evidence" value="ECO:0007669"/>
    <property type="project" value="UniProtKB-KW"/>
</dbReference>
<evidence type="ECO:0000256" key="7">
    <source>
        <dbReference type="ARBA" id="ARBA00022777"/>
    </source>
</evidence>
<accession>K9FR29</accession>
<comment type="function">
    <text evidence="11">Broad-specificity nucleoside monophosphate (NMP) kinase that catalyzes the reversible transfer of the terminal phosphate group between nucleoside triphosphates and monophosphates. Has also ATPase activity. Involved in the late cytoplasmic maturation steps of the 40S ribosomal particles, specifically 18S rRNA maturation. While NMP activity is not required for ribosome maturation, ATPase activity is. Associates transiently with small ribosomal subunit protein uS11. ATP hydrolysis breaks the interaction with uS11. May temporarily remove uS11 from the ribosome to enable a conformational change of the ribosomal RNA that is needed for the final maturation step of the small ribosomal subunit. Its NMP activity may have a role in nuclear energy homeostasis.</text>
</comment>
<dbReference type="eggNOG" id="KOG3347">
    <property type="taxonomic scope" value="Eukaryota"/>
</dbReference>
<comment type="caution">
    <text evidence="11">Lacks conserved residue(s) required for the propagation of feature annotation.</text>
</comment>
<dbReference type="GO" id="GO:0004017">
    <property type="term" value="F:AMP kinase activity"/>
    <property type="evidence" value="ECO:0007669"/>
    <property type="project" value="UniProtKB-UniRule"/>
</dbReference>
<dbReference type="OrthoDB" id="288987at2759"/>
<keyword evidence="2 11" id="KW-0963">Cytoplasm</keyword>
<dbReference type="SUPFAM" id="SSF52540">
    <property type="entry name" value="P-loop containing nucleoside triphosphate hydrolases"/>
    <property type="match status" value="1"/>
</dbReference>
<feature type="binding site" evidence="11">
    <location>
        <position position="478"/>
    </location>
    <ligand>
        <name>ATP</name>
        <dbReference type="ChEBI" id="CHEBI:30616"/>
    </ligand>
</feature>
<dbReference type="Gene3D" id="3.40.50.300">
    <property type="entry name" value="P-loop containing nucleotide triphosphate hydrolases"/>
    <property type="match status" value="1"/>
</dbReference>
<dbReference type="InParanoid" id="K9FR29"/>
<dbReference type="EMBL" id="AKCT01000310">
    <property type="protein sequence ID" value="EKV05193.1"/>
    <property type="molecule type" value="Genomic_DNA"/>
</dbReference>
<evidence type="ECO:0000256" key="2">
    <source>
        <dbReference type="ARBA" id="ARBA00022490"/>
    </source>
</evidence>
<feature type="binding site" evidence="11">
    <location>
        <position position="571"/>
    </location>
    <ligand>
        <name>ATP</name>
        <dbReference type="ChEBI" id="CHEBI:30616"/>
    </ligand>
</feature>
<keyword evidence="6 11" id="KW-0547">Nucleotide-binding</keyword>
<dbReference type="Pfam" id="PF13238">
    <property type="entry name" value="AAA_18"/>
    <property type="match status" value="1"/>
</dbReference>
<comment type="catalytic activity">
    <reaction evidence="1 11">
        <text>AMP + ATP = 2 ADP</text>
        <dbReference type="Rhea" id="RHEA:12973"/>
        <dbReference type="ChEBI" id="CHEBI:30616"/>
        <dbReference type="ChEBI" id="CHEBI:456215"/>
        <dbReference type="ChEBI" id="CHEBI:456216"/>
        <dbReference type="EC" id="2.7.4.3"/>
    </reaction>
</comment>
<dbReference type="GO" id="GO:0005634">
    <property type="term" value="C:nucleus"/>
    <property type="evidence" value="ECO:0007669"/>
    <property type="project" value="UniProtKB-SubCell"/>
</dbReference>
<feature type="region of interest" description="Disordered" evidence="12">
    <location>
        <begin position="125"/>
        <end position="178"/>
    </location>
</feature>
<dbReference type="InterPro" id="IPR020618">
    <property type="entry name" value="Adenyl_kinase_AK6"/>
</dbReference>
<organism evidence="14 15">
    <name type="scientific">Penicillium digitatum (strain PHI26 / CECT 20796)</name>
    <name type="common">Green mold</name>
    <dbReference type="NCBI Taxonomy" id="1170229"/>
    <lineage>
        <taxon>Eukaryota</taxon>
        <taxon>Fungi</taxon>
        <taxon>Dikarya</taxon>
        <taxon>Ascomycota</taxon>
        <taxon>Pezizomycotina</taxon>
        <taxon>Eurotiomycetes</taxon>
        <taxon>Eurotiomycetidae</taxon>
        <taxon>Eurotiales</taxon>
        <taxon>Aspergillaceae</taxon>
        <taxon>Penicillium</taxon>
    </lineage>
</organism>
<dbReference type="GO" id="GO:0006364">
    <property type="term" value="P:rRNA processing"/>
    <property type="evidence" value="ECO:0007669"/>
    <property type="project" value="UniProtKB-KW"/>
</dbReference>
<dbReference type="Proteomes" id="UP000009882">
    <property type="component" value="Unassembled WGS sequence"/>
</dbReference>
<dbReference type="Pfam" id="PF07910">
    <property type="entry name" value="Peptidase_C78"/>
    <property type="match status" value="1"/>
</dbReference>
<dbReference type="Gene3D" id="3.90.70.130">
    <property type="match status" value="1"/>
</dbReference>
<dbReference type="HOGENOM" id="CLU_013053_1_0_1"/>
<dbReference type="GO" id="GO:0005737">
    <property type="term" value="C:cytoplasm"/>
    <property type="evidence" value="ECO:0007669"/>
    <property type="project" value="UniProtKB-SubCell"/>
</dbReference>
<keyword evidence="5 11" id="KW-0808">Transferase</keyword>
<dbReference type="eggNOG" id="KOG4696">
    <property type="taxonomic scope" value="Eukaryota"/>
</dbReference>
<feature type="binding site" evidence="11">
    <location>
        <position position="479"/>
    </location>
    <ligand>
        <name>ATP</name>
        <dbReference type="ChEBI" id="CHEBI:30616"/>
    </ligand>
</feature>
<dbReference type="STRING" id="1170229.K9FR29"/>
<feature type="compositionally biased region" description="Basic and acidic residues" evidence="12">
    <location>
        <begin position="125"/>
        <end position="140"/>
    </location>
</feature>
<dbReference type="InterPro" id="IPR027417">
    <property type="entry name" value="P-loop_NTPase"/>
</dbReference>
<comment type="similarity">
    <text evidence="11">Belongs to the adenylate kinase family. AK6 subfamily.</text>
</comment>
<evidence type="ECO:0000256" key="10">
    <source>
        <dbReference type="ARBA" id="ARBA00023242"/>
    </source>
</evidence>
<keyword evidence="7 11" id="KW-0418">Kinase</keyword>
<dbReference type="PANTHER" id="PTHR12595:SF0">
    <property type="entry name" value="ADENYLATE KINASE ISOENZYME 6"/>
    <property type="match status" value="1"/>
</dbReference>
<comment type="subcellular location">
    <subcellularLocation>
        <location evidence="11">Cytoplasm</location>
    </subcellularLocation>
    <subcellularLocation>
        <location evidence="11">Nucleus</location>
    </subcellularLocation>
</comment>
<feature type="region of interest" description="LID" evidence="11">
    <location>
        <begin position="570"/>
        <end position="580"/>
    </location>
</feature>
<keyword evidence="3 11" id="KW-0690">Ribosome biogenesis</keyword>
<evidence type="ECO:0000256" key="3">
    <source>
        <dbReference type="ARBA" id="ARBA00022517"/>
    </source>
</evidence>
<keyword evidence="10 11" id="KW-0539">Nucleus</keyword>
<comment type="catalytic activity">
    <reaction evidence="11">
        <text>ATP + H2O = ADP + phosphate + H(+)</text>
        <dbReference type="Rhea" id="RHEA:13065"/>
        <dbReference type="ChEBI" id="CHEBI:15377"/>
        <dbReference type="ChEBI" id="CHEBI:15378"/>
        <dbReference type="ChEBI" id="CHEBI:30616"/>
        <dbReference type="ChEBI" id="CHEBI:43474"/>
        <dbReference type="ChEBI" id="CHEBI:456216"/>
    </reaction>
</comment>
<comment type="caution">
    <text evidence="14">The sequence shown here is derived from an EMBL/GenBank/DDBJ whole genome shotgun (WGS) entry which is preliminary data.</text>
</comment>
<dbReference type="OMA" id="PFCPFSD"/>
<protein>
    <recommendedName>
        <fullName evidence="11">Adenylate kinase isoenzyme 6 homolog</fullName>
        <shortName evidence="11">AK6</shortName>
        <ecNumber evidence="11">2.7.4.3</ecNumber>
    </recommendedName>
    <alternativeName>
        <fullName evidence="11">Dual activity adenylate kinase/ATPase</fullName>
        <shortName evidence="11">AK/ATPase</shortName>
    </alternativeName>
</protein>
<keyword evidence="4 11" id="KW-0698">rRNA processing</keyword>
<dbReference type="InterPro" id="IPR012462">
    <property type="entry name" value="UFSP1/2_DUB_cat"/>
</dbReference>
<evidence type="ECO:0000256" key="8">
    <source>
        <dbReference type="ARBA" id="ARBA00022801"/>
    </source>
</evidence>
<dbReference type="GO" id="GO:0016887">
    <property type="term" value="F:ATP hydrolysis activity"/>
    <property type="evidence" value="ECO:0007669"/>
    <property type="project" value="UniProtKB-UniRule"/>
</dbReference>
<evidence type="ECO:0000256" key="12">
    <source>
        <dbReference type="SAM" id="MobiDB-lite"/>
    </source>
</evidence>
<comment type="subunit">
    <text evidence="11">Interacts with small ribosomal subunit protein uS11. Not a structural component of 43S pre-ribosomes, but transiently interacts with them by binding to uS11.</text>
</comment>
<dbReference type="PANTHER" id="PTHR12595">
    <property type="entry name" value="POS9-ACTIVATING FACTOR FAP7-RELATED"/>
    <property type="match status" value="1"/>
</dbReference>
<feature type="region of interest" description="NMPbind" evidence="11">
    <location>
        <begin position="494"/>
        <end position="517"/>
    </location>
</feature>
<dbReference type="EC" id="2.7.4.3" evidence="11"/>
<evidence type="ECO:0000256" key="4">
    <source>
        <dbReference type="ARBA" id="ARBA00022552"/>
    </source>
</evidence>
<evidence type="ECO:0000256" key="6">
    <source>
        <dbReference type="ARBA" id="ARBA00022741"/>
    </source>
</evidence>
<feature type="compositionally biased region" description="Basic and acidic residues" evidence="12">
    <location>
        <begin position="161"/>
        <end position="178"/>
    </location>
</feature>
<gene>
    <name evidence="14" type="ORF">PDIG_84590</name>
</gene>
<feature type="binding site" evidence="11">
    <location>
        <position position="474"/>
    </location>
    <ligand>
        <name>ATP</name>
        <dbReference type="ChEBI" id="CHEBI:30616"/>
    </ligand>
</feature>
<evidence type="ECO:0000256" key="9">
    <source>
        <dbReference type="ARBA" id="ARBA00022840"/>
    </source>
</evidence>
<keyword evidence="9 11" id="KW-0067">ATP-binding</keyword>
<evidence type="ECO:0000313" key="15">
    <source>
        <dbReference type="Proteomes" id="UP000009882"/>
    </source>
</evidence>
<feature type="domain" description="UFSP1/2/DUB catalytic" evidence="13">
    <location>
        <begin position="232"/>
        <end position="452"/>
    </location>
</feature>
<feature type="binding site" evidence="11">
    <location>
        <position position="477"/>
    </location>
    <ligand>
        <name>ATP</name>
        <dbReference type="ChEBI" id="CHEBI:30616"/>
    </ligand>
</feature>
<dbReference type="HAMAP" id="MF_00039">
    <property type="entry name" value="Adenylate_kinase_AK6"/>
    <property type="match status" value="1"/>
</dbReference>